<dbReference type="PROSITE" id="PS00687">
    <property type="entry name" value="ALDEHYDE_DEHYDR_GLU"/>
    <property type="match status" value="1"/>
</dbReference>
<proteinExistence type="inferred from homology"/>
<dbReference type="GO" id="GO:0004777">
    <property type="term" value="F:succinate-semialdehyde dehydrogenase (NAD+) activity"/>
    <property type="evidence" value="ECO:0007669"/>
    <property type="project" value="TreeGrafter"/>
</dbReference>
<feature type="domain" description="Aldehyde dehydrogenase" evidence="6">
    <location>
        <begin position="3"/>
        <end position="452"/>
    </location>
</feature>
<reference evidence="7 8" key="1">
    <citation type="submission" date="2019-06" db="EMBL/GenBank/DDBJ databases">
        <title>A complete genome sequence for Luteibacter pinisoli MAH-14.</title>
        <authorList>
            <person name="Baltrus D.A."/>
        </authorList>
    </citation>
    <scope>NUCLEOTIDE SEQUENCE [LARGE SCALE GENOMIC DNA]</scope>
    <source>
        <strain evidence="7 8">MAH-14</strain>
    </source>
</reference>
<dbReference type="AlphaFoldDB" id="A0A4Y5Z4N8"/>
<dbReference type="InterPro" id="IPR016163">
    <property type="entry name" value="Ald_DH_C"/>
</dbReference>
<dbReference type="Gene3D" id="3.40.605.10">
    <property type="entry name" value="Aldehyde Dehydrogenase, Chain A, domain 1"/>
    <property type="match status" value="1"/>
</dbReference>
<dbReference type="Proteomes" id="UP000316093">
    <property type="component" value="Chromosome"/>
</dbReference>
<evidence type="ECO:0000259" key="6">
    <source>
        <dbReference type="Pfam" id="PF00171"/>
    </source>
</evidence>
<dbReference type="FunFam" id="3.40.605.10:FF:000012">
    <property type="entry name" value="NAD-dependent succinate-semialdehyde dehydrogenase"/>
    <property type="match status" value="1"/>
</dbReference>
<evidence type="ECO:0000256" key="2">
    <source>
        <dbReference type="ARBA" id="ARBA00022857"/>
    </source>
</evidence>
<dbReference type="RefSeq" id="WP_139982183.1">
    <property type="nucleotide sequence ID" value="NZ_CP041046.1"/>
</dbReference>
<evidence type="ECO:0000313" key="7">
    <source>
        <dbReference type="EMBL" id="QDE39495.1"/>
    </source>
</evidence>
<dbReference type="Pfam" id="PF00171">
    <property type="entry name" value="Aldedh"/>
    <property type="match status" value="1"/>
</dbReference>
<sequence length="458" mass="50045">MAYQTRNPTTGHLLRTYPNHTEADIEAALDAAHTLYKSPWSRAPIQPRLRVLERLAEVIDARKDELARIVVEEMGKLISDARDEVWIIAEIARFYARKSEEFLAPVKIDSALGDAWIEHHPLGVMMVVEPWNFPYYQLMRVFAPNFAAGNPVISKHASIVPHCASIFAEMVEEAGAPKGAWANLFITSGQVSDIIADDRIVGAAMTGSEGAGTAIAIQAAKHLKKSTLEMGGNDVFVVLDDADLDHALEAGVFSRLHISGQECICAKRFVLHEAIAKTFLDRFTKAMATVTIEDPMDEATELGPLSSSEAAEGLAKQVQNAVEHGATLHLGGRQIAGEGFFFEPTILTNVTRDNPAYFEEFFGPVAQIYVVKNDDEIIDLANDSRFGLAGAIFSKNIERAKALASRIETGAVWINTFASTAPELPFGGVKRSGYGRELSHLGIKEFVNQKLVLVSKTA</sequence>
<dbReference type="PROSITE" id="PS00070">
    <property type="entry name" value="ALDEHYDE_DEHYDR_CYS"/>
    <property type="match status" value="1"/>
</dbReference>
<dbReference type="InterPro" id="IPR016162">
    <property type="entry name" value="Ald_DH_N"/>
</dbReference>
<dbReference type="InterPro" id="IPR016160">
    <property type="entry name" value="Ald_DH_CS_CYS"/>
</dbReference>
<dbReference type="Gene3D" id="3.40.309.10">
    <property type="entry name" value="Aldehyde Dehydrogenase, Chain A, domain 2"/>
    <property type="match status" value="1"/>
</dbReference>
<evidence type="ECO:0000256" key="1">
    <source>
        <dbReference type="ARBA" id="ARBA00009986"/>
    </source>
</evidence>
<evidence type="ECO:0000313" key="8">
    <source>
        <dbReference type="Proteomes" id="UP000316093"/>
    </source>
</evidence>
<dbReference type="InterPro" id="IPR029510">
    <property type="entry name" value="Ald_DH_CS_GLU"/>
</dbReference>
<dbReference type="KEGG" id="lpy:FIV34_09915"/>
<accession>A0A4Y5Z4N8</accession>
<evidence type="ECO:0000256" key="4">
    <source>
        <dbReference type="PROSITE-ProRule" id="PRU10007"/>
    </source>
</evidence>
<organism evidence="7 8">
    <name type="scientific">Luteibacter pinisoli</name>
    <dbReference type="NCBI Taxonomy" id="2589080"/>
    <lineage>
        <taxon>Bacteria</taxon>
        <taxon>Pseudomonadati</taxon>
        <taxon>Pseudomonadota</taxon>
        <taxon>Gammaproteobacteria</taxon>
        <taxon>Lysobacterales</taxon>
        <taxon>Rhodanobacteraceae</taxon>
        <taxon>Luteibacter</taxon>
    </lineage>
</organism>
<evidence type="ECO:0000256" key="3">
    <source>
        <dbReference type="ARBA" id="ARBA00023002"/>
    </source>
</evidence>
<dbReference type="FunFam" id="3.40.309.10:FF:000009">
    <property type="entry name" value="Aldehyde dehydrogenase A"/>
    <property type="match status" value="1"/>
</dbReference>
<gene>
    <name evidence="7" type="ORF">FIV34_09915</name>
</gene>
<dbReference type="PANTHER" id="PTHR43217:SF2">
    <property type="entry name" value="SUCCINATE-SEMIALDEHYDE DEHYDROGENASE [NADP(+)]"/>
    <property type="match status" value="1"/>
</dbReference>
<dbReference type="EMBL" id="CP041046">
    <property type="protein sequence ID" value="QDE39495.1"/>
    <property type="molecule type" value="Genomic_DNA"/>
</dbReference>
<keyword evidence="8" id="KW-1185">Reference proteome</keyword>
<name>A0A4Y5Z4N8_9GAMM</name>
<keyword evidence="2" id="KW-0521">NADP</keyword>
<keyword evidence="3 5" id="KW-0560">Oxidoreductase</keyword>
<feature type="active site" evidence="4">
    <location>
        <position position="229"/>
    </location>
</feature>
<dbReference type="SUPFAM" id="SSF53720">
    <property type="entry name" value="ALDH-like"/>
    <property type="match status" value="1"/>
</dbReference>
<comment type="similarity">
    <text evidence="1 5">Belongs to the aldehyde dehydrogenase family.</text>
</comment>
<protein>
    <submittedName>
        <fullName evidence="7">NAD-dependent succinate-semialdehyde dehydrogenase</fullName>
    </submittedName>
</protein>
<dbReference type="InterPro" id="IPR016161">
    <property type="entry name" value="Ald_DH/histidinol_DH"/>
</dbReference>
<dbReference type="InterPro" id="IPR015590">
    <property type="entry name" value="Aldehyde_DH_dom"/>
</dbReference>
<dbReference type="PANTHER" id="PTHR43217">
    <property type="entry name" value="SUCCINATE SEMIALDEHYDE DEHYDROGENASE [NAD(P)+] SAD"/>
    <property type="match status" value="1"/>
</dbReference>
<dbReference type="InterPro" id="IPR044148">
    <property type="entry name" value="ALDH_GabD1-like"/>
</dbReference>
<evidence type="ECO:0000256" key="5">
    <source>
        <dbReference type="RuleBase" id="RU003345"/>
    </source>
</evidence>
<dbReference type="OrthoDB" id="5687308at2"/>
<dbReference type="GO" id="GO:0004030">
    <property type="term" value="F:aldehyde dehydrogenase [NAD(P)+] activity"/>
    <property type="evidence" value="ECO:0007669"/>
    <property type="project" value="InterPro"/>
</dbReference>
<dbReference type="InterPro" id="IPR047110">
    <property type="entry name" value="GABD/Sad-like"/>
</dbReference>
<dbReference type="CDD" id="cd07100">
    <property type="entry name" value="ALDH_SSADH1_GabD1"/>
    <property type="match status" value="1"/>
</dbReference>